<comment type="caution">
    <text evidence="5">The sequence shown here is derived from an EMBL/GenBank/DDBJ whole genome shotgun (WGS) entry which is preliminary data.</text>
</comment>
<dbReference type="GO" id="GO:0005829">
    <property type="term" value="C:cytosol"/>
    <property type="evidence" value="ECO:0007669"/>
    <property type="project" value="TreeGrafter"/>
</dbReference>
<evidence type="ECO:0000259" key="4">
    <source>
        <dbReference type="PROSITE" id="PS01124"/>
    </source>
</evidence>
<evidence type="ECO:0000256" key="3">
    <source>
        <dbReference type="ARBA" id="ARBA00023163"/>
    </source>
</evidence>
<sequence length="317" mass="35224">MTEDGSLFDGDERVRQLECVGDRLTDTDYFDLTAWIGSNHPDRVGLPFAYALAVDIDNLGALGLAMKTAPRLRDTLERAERYFRLLTDTVSYQLDEGAEPALFILRRQTSEHPALHLRNECALCGFGRVFKQFVGPDLSYDLVTFRHAAPGPIARYEDFFGAPVHFSAERNSIAIRSDMLDLPTRLGDAAVSRFLTEHLDAELGAVTSPDSLERALAEHLSEALSNGIPKATNVARALGMSERTLYRRLSESGQTYQEVLESTQRSLAERLLSQPAFSIPDIAFLTGFSEQSSFNRAFKRWVGQTPGAYRRATSPVA</sequence>
<dbReference type="GO" id="GO:0003700">
    <property type="term" value="F:DNA-binding transcription factor activity"/>
    <property type="evidence" value="ECO:0007669"/>
    <property type="project" value="InterPro"/>
</dbReference>
<dbReference type="PANTHER" id="PTHR47894">
    <property type="entry name" value="HTH-TYPE TRANSCRIPTIONAL REGULATOR GADX"/>
    <property type="match status" value="1"/>
</dbReference>
<keyword evidence="1" id="KW-0805">Transcription regulation</keyword>
<organism evidence="5 6">
    <name type="scientific">Devosia pacifica</name>
    <dbReference type="NCBI Taxonomy" id="1335967"/>
    <lineage>
        <taxon>Bacteria</taxon>
        <taxon>Pseudomonadati</taxon>
        <taxon>Pseudomonadota</taxon>
        <taxon>Alphaproteobacteria</taxon>
        <taxon>Hyphomicrobiales</taxon>
        <taxon>Devosiaceae</taxon>
        <taxon>Devosia</taxon>
    </lineage>
</organism>
<feature type="domain" description="HTH araC/xylS-type" evidence="4">
    <location>
        <begin position="210"/>
        <end position="312"/>
    </location>
</feature>
<dbReference type="InterPro" id="IPR020449">
    <property type="entry name" value="Tscrpt_reg_AraC-type_HTH"/>
</dbReference>
<dbReference type="AlphaFoldDB" id="A0A918S3E7"/>
<name>A0A918S3E7_9HYPH</name>
<dbReference type="EMBL" id="BMZE01000002">
    <property type="protein sequence ID" value="GHA21766.1"/>
    <property type="molecule type" value="Genomic_DNA"/>
</dbReference>
<evidence type="ECO:0000256" key="1">
    <source>
        <dbReference type="ARBA" id="ARBA00023015"/>
    </source>
</evidence>
<dbReference type="GO" id="GO:0000976">
    <property type="term" value="F:transcription cis-regulatory region binding"/>
    <property type="evidence" value="ECO:0007669"/>
    <property type="project" value="TreeGrafter"/>
</dbReference>
<evidence type="ECO:0000313" key="5">
    <source>
        <dbReference type="EMBL" id="GHA21766.1"/>
    </source>
</evidence>
<keyword evidence="6" id="KW-1185">Reference proteome</keyword>
<dbReference type="PROSITE" id="PS01124">
    <property type="entry name" value="HTH_ARAC_FAMILY_2"/>
    <property type="match status" value="1"/>
</dbReference>
<dbReference type="SMART" id="SM00342">
    <property type="entry name" value="HTH_ARAC"/>
    <property type="match status" value="1"/>
</dbReference>
<proteinExistence type="predicted"/>
<reference evidence="5" key="1">
    <citation type="journal article" date="2014" name="Int. J. Syst. Evol. Microbiol.">
        <title>Complete genome sequence of Corynebacterium casei LMG S-19264T (=DSM 44701T), isolated from a smear-ripened cheese.</title>
        <authorList>
            <consortium name="US DOE Joint Genome Institute (JGI-PGF)"/>
            <person name="Walter F."/>
            <person name="Albersmeier A."/>
            <person name="Kalinowski J."/>
            <person name="Ruckert C."/>
        </authorList>
    </citation>
    <scope>NUCLEOTIDE SEQUENCE</scope>
    <source>
        <strain evidence="5">KCTC 32437</strain>
    </source>
</reference>
<dbReference type="PANTHER" id="PTHR47894:SF4">
    <property type="entry name" value="HTH-TYPE TRANSCRIPTIONAL REGULATOR GADX"/>
    <property type="match status" value="1"/>
</dbReference>
<dbReference type="PRINTS" id="PR00032">
    <property type="entry name" value="HTHARAC"/>
</dbReference>
<dbReference type="Proteomes" id="UP000646579">
    <property type="component" value="Unassembled WGS sequence"/>
</dbReference>
<keyword evidence="2" id="KW-0238">DNA-binding</keyword>
<keyword evidence="3" id="KW-0804">Transcription</keyword>
<reference evidence="5" key="2">
    <citation type="submission" date="2020-09" db="EMBL/GenBank/DDBJ databases">
        <authorList>
            <person name="Sun Q."/>
            <person name="Kim S."/>
        </authorList>
    </citation>
    <scope>NUCLEOTIDE SEQUENCE</scope>
    <source>
        <strain evidence="5">KCTC 32437</strain>
    </source>
</reference>
<evidence type="ECO:0000256" key="2">
    <source>
        <dbReference type="ARBA" id="ARBA00023125"/>
    </source>
</evidence>
<dbReference type="InterPro" id="IPR009057">
    <property type="entry name" value="Homeodomain-like_sf"/>
</dbReference>
<gene>
    <name evidence="5" type="ORF">GCM10007989_16380</name>
</gene>
<evidence type="ECO:0000313" key="6">
    <source>
        <dbReference type="Proteomes" id="UP000646579"/>
    </source>
</evidence>
<dbReference type="Pfam" id="PF12625">
    <property type="entry name" value="Arabinose_bd"/>
    <property type="match status" value="1"/>
</dbReference>
<dbReference type="SUPFAM" id="SSF46689">
    <property type="entry name" value="Homeodomain-like"/>
    <property type="match status" value="1"/>
</dbReference>
<accession>A0A918S3E7</accession>
<dbReference type="Pfam" id="PF12833">
    <property type="entry name" value="HTH_18"/>
    <property type="match status" value="1"/>
</dbReference>
<dbReference type="InterPro" id="IPR018060">
    <property type="entry name" value="HTH_AraC"/>
</dbReference>
<protein>
    <recommendedName>
        <fullName evidence="4">HTH araC/xylS-type domain-containing protein</fullName>
    </recommendedName>
</protein>
<dbReference type="Gene3D" id="1.10.10.60">
    <property type="entry name" value="Homeodomain-like"/>
    <property type="match status" value="1"/>
</dbReference>
<dbReference type="InterPro" id="IPR032687">
    <property type="entry name" value="AraC-type_N"/>
</dbReference>